<proteinExistence type="predicted"/>
<dbReference type="SUPFAM" id="SSF103088">
    <property type="entry name" value="OmpA-like"/>
    <property type="match status" value="1"/>
</dbReference>
<evidence type="ECO:0000256" key="2">
    <source>
        <dbReference type="ARBA" id="ARBA00023136"/>
    </source>
</evidence>
<dbReference type="PANTHER" id="PTHR30329">
    <property type="entry name" value="STATOR ELEMENT OF FLAGELLAR MOTOR COMPLEX"/>
    <property type="match status" value="1"/>
</dbReference>
<reference evidence="5 6" key="1">
    <citation type="journal article" date="2015" name="Appl. Environ. Microbiol.">
        <title>The Enterobacterium Trabulsiella odontotermitis Presents Novel Adaptations Related to Its Association with Fungus-Growing Termites.</title>
        <authorList>
            <person name="Sapountzis P."/>
            <person name="Gruntjes T."/>
            <person name="Otani S."/>
            <person name="Estevez J."/>
            <person name="da Costa R.R."/>
            <person name="Plunkett G.3rd."/>
            <person name="Perna N.T."/>
            <person name="Poulsen M."/>
        </authorList>
    </citation>
    <scope>NUCLEOTIDE SEQUENCE [LARGE SCALE GENOMIC DNA]</scope>
    <source>
        <strain evidence="5 6">12</strain>
    </source>
</reference>
<gene>
    <name evidence="5" type="ORF">GM31_22865</name>
</gene>
<dbReference type="CDD" id="cd07185">
    <property type="entry name" value="OmpA_C-like"/>
    <property type="match status" value="1"/>
</dbReference>
<dbReference type="PANTHER" id="PTHR30329:SF17">
    <property type="entry name" value="LIPOPROTEIN YFIB-RELATED"/>
    <property type="match status" value="1"/>
</dbReference>
<keyword evidence="2 3" id="KW-0472">Membrane</keyword>
<name>A0A0L0GU66_9ENTR</name>
<comment type="subcellular location">
    <subcellularLocation>
        <location evidence="1">Cell outer membrane</location>
    </subcellularLocation>
</comment>
<accession>A0A0L0GU66</accession>
<organism evidence="5 6">
    <name type="scientific">Trabulsiella odontotermitis</name>
    <dbReference type="NCBI Taxonomy" id="379893"/>
    <lineage>
        <taxon>Bacteria</taxon>
        <taxon>Pseudomonadati</taxon>
        <taxon>Pseudomonadota</taxon>
        <taxon>Gammaproteobacteria</taxon>
        <taxon>Enterobacterales</taxon>
        <taxon>Enterobacteriaceae</taxon>
        <taxon>Trabulsiella</taxon>
    </lineage>
</organism>
<sequence>MHHLCYLSPELLAAIVLTGCQIRPQGKFTAEKIATMRSYGFSELNGDWSLGLSDKILFGKNDYRLRADKEQKIDAMASKLSTMGLKHARMDGHTDNYGDDGYNEALALKRADAVEQVWADGAKVPRSNLTTQGLGKKYPIASNQTAEGQAANRRVAIVITGP</sequence>
<evidence type="ECO:0000313" key="5">
    <source>
        <dbReference type="EMBL" id="KNC92560.1"/>
    </source>
</evidence>
<evidence type="ECO:0000259" key="4">
    <source>
        <dbReference type="PROSITE" id="PS51123"/>
    </source>
</evidence>
<dbReference type="PROSITE" id="PS51123">
    <property type="entry name" value="OMPA_2"/>
    <property type="match status" value="1"/>
</dbReference>
<feature type="domain" description="OmpA-like" evidence="4">
    <location>
        <begin position="45"/>
        <end position="162"/>
    </location>
</feature>
<dbReference type="Pfam" id="PF00691">
    <property type="entry name" value="OmpA"/>
    <property type="match status" value="1"/>
</dbReference>
<dbReference type="GO" id="GO:0009279">
    <property type="term" value="C:cell outer membrane"/>
    <property type="evidence" value="ECO:0007669"/>
    <property type="project" value="UniProtKB-SubCell"/>
</dbReference>
<dbReference type="Proteomes" id="UP000037393">
    <property type="component" value="Unassembled WGS sequence"/>
</dbReference>
<dbReference type="PRINTS" id="PR01021">
    <property type="entry name" value="OMPADOMAIN"/>
</dbReference>
<evidence type="ECO:0000313" key="6">
    <source>
        <dbReference type="Proteomes" id="UP000037393"/>
    </source>
</evidence>
<dbReference type="AlphaFoldDB" id="A0A0L0GU66"/>
<evidence type="ECO:0000256" key="3">
    <source>
        <dbReference type="PROSITE-ProRule" id="PRU00473"/>
    </source>
</evidence>
<dbReference type="PATRIC" id="fig|379893.4.peg.4639"/>
<dbReference type="InterPro" id="IPR050330">
    <property type="entry name" value="Bact_OuterMem_StrucFunc"/>
</dbReference>
<dbReference type="InterPro" id="IPR006665">
    <property type="entry name" value="OmpA-like"/>
</dbReference>
<dbReference type="NCBIfam" id="NF007424">
    <property type="entry name" value="PRK09967.1"/>
    <property type="match status" value="1"/>
</dbReference>
<dbReference type="Gene3D" id="3.30.1330.60">
    <property type="entry name" value="OmpA-like domain"/>
    <property type="match status" value="1"/>
</dbReference>
<dbReference type="InterPro" id="IPR036737">
    <property type="entry name" value="OmpA-like_sf"/>
</dbReference>
<protein>
    <submittedName>
        <fullName evidence="5">Membrane protein</fullName>
    </submittedName>
</protein>
<evidence type="ECO:0000256" key="1">
    <source>
        <dbReference type="ARBA" id="ARBA00004442"/>
    </source>
</evidence>
<dbReference type="InterPro" id="IPR006664">
    <property type="entry name" value="OMP_bac"/>
</dbReference>
<comment type="caution">
    <text evidence="5">The sequence shown here is derived from an EMBL/GenBank/DDBJ whole genome shotgun (WGS) entry which is preliminary data.</text>
</comment>
<dbReference type="EMBL" id="JNGI01000082">
    <property type="protein sequence ID" value="KNC92560.1"/>
    <property type="molecule type" value="Genomic_DNA"/>
</dbReference>
<keyword evidence="6" id="KW-1185">Reference proteome</keyword>